<evidence type="ECO:0000256" key="3">
    <source>
        <dbReference type="ARBA" id="ARBA00022737"/>
    </source>
</evidence>
<sequence length="105" mass="11972">MEEAFKAIKSIKNEAVWKSLAKMCVKTKQLNMALLCLGHMKQTNAARVLREAMKDDTLNLEAQVGILAVELGLHTDAERLFREAKRLDLLGRLYEARNKFKEAIQ</sequence>
<proteinExistence type="predicted"/>
<dbReference type="GO" id="GO:0036064">
    <property type="term" value="C:ciliary basal body"/>
    <property type="evidence" value="ECO:0007669"/>
    <property type="project" value="TreeGrafter"/>
</dbReference>
<evidence type="ECO:0000256" key="2">
    <source>
        <dbReference type="ARBA" id="ARBA00022574"/>
    </source>
</evidence>
<keyword evidence="2" id="KW-0853">WD repeat</keyword>
<protein>
    <recommendedName>
        <fullName evidence="6">IF140/IFT172/WDR19 TPR domain-containing protein</fullName>
    </recommendedName>
</protein>
<dbReference type="InterPro" id="IPR011990">
    <property type="entry name" value="TPR-like_helical_dom_sf"/>
</dbReference>
<dbReference type="GO" id="GO:0005930">
    <property type="term" value="C:axoneme"/>
    <property type="evidence" value="ECO:0007669"/>
    <property type="project" value="TreeGrafter"/>
</dbReference>
<dbReference type="PANTHER" id="PTHR15722:SF7">
    <property type="entry name" value="INTRAFLAGELLAR TRANSPORT PROTEIN 140 HOMOLOG"/>
    <property type="match status" value="1"/>
</dbReference>
<dbReference type="Proteomes" id="UP001430953">
    <property type="component" value="Unassembled WGS sequence"/>
</dbReference>
<dbReference type="Gene3D" id="1.25.40.470">
    <property type="match status" value="1"/>
</dbReference>
<evidence type="ECO:0000313" key="7">
    <source>
        <dbReference type="EMBL" id="KAL0132857.1"/>
    </source>
</evidence>
<keyword evidence="4" id="KW-0969">Cilium</keyword>
<dbReference type="EMBL" id="JADYXP020000001">
    <property type="protein sequence ID" value="KAL0132857.1"/>
    <property type="molecule type" value="Genomic_DNA"/>
</dbReference>
<evidence type="ECO:0000256" key="5">
    <source>
        <dbReference type="ARBA" id="ARBA00023273"/>
    </source>
</evidence>
<organism evidence="7 8">
    <name type="scientific">Cardiocondyla obscurior</name>
    <dbReference type="NCBI Taxonomy" id="286306"/>
    <lineage>
        <taxon>Eukaryota</taxon>
        <taxon>Metazoa</taxon>
        <taxon>Ecdysozoa</taxon>
        <taxon>Arthropoda</taxon>
        <taxon>Hexapoda</taxon>
        <taxon>Insecta</taxon>
        <taxon>Pterygota</taxon>
        <taxon>Neoptera</taxon>
        <taxon>Endopterygota</taxon>
        <taxon>Hymenoptera</taxon>
        <taxon>Apocrita</taxon>
        <taxon>Aculeata</taxon>
        <taxon>Formicoidea</taxon>
        <taxon>Formicidae</taxon>
        <taxon>Myrmicinae</taxon>
        <taxon>Cardiocondyla</taxon>
    </lineage>
</organism>
<keyword evidence="3" id="KW-0677">Repeat</keyword>
<dbReference type="AlphaFoldDB" id="A0AAW2GZZ9"/>
<dbReference type="GO" id="GO:0035721">
    <property type="term" value="P:intraciliary retrograde transport"/>
    <property type="evidence" value="ECO:0007669"/>
    <property type="project" value="TreeGrafter"/>
</dbReference>
<reference evidence="7 8" key="1">
    <citation type="submission" date="2023-03" db="EMBL/GenBank/DDBJ databases">
        <title>High recombination rates correlate with genetic variation in Cardiocondyla obscurior ants.</title>
        <authorList>
            <person name="Errbii M."/>
        </authorList>
    </citation>
    <scope>NUCLEOTIDE SEQUENCE [LARGE SCALE GENOMIC DNA]</scope>
    <source>
        <strain evidence="7">Alpha-2009</strain>
        <tissue evidence="7">Whole body</tissue>
    </source>
</reference>
<comment type="caution">
    <text evidence="7">The sequence shown here is derived from an EMBL/GenBank/DDBJ whole genome shotgun (WGS) entry which is preliminary data.</text>
</comment>
<evidence type="ECO:0000256" key="1">
    <source>
        <dbReference type="ARBA" id="ARBA00004138"/>
    </source>
</evidence>
<keyword evidence="8" id="KW-1185">Reference proteome</keyword>
<evidence type="ECO:0000259" key="6">
    <source>
        <dbReference type="Pfam" id="PF24762"/>
    </source>
</evidence>
<keyword evidence="5" id="KW-0966">Cell projection</keyword>
<dbReference type="SUPFAM" id="SSF48452">
    <property type="entry name" value="TPR-like"/>
    <property type="match status" value="1"/>
</dbReference>
<dbReference type="Pfam" id="PF24762">
    <property type="entry name" value="TPR_IF140-IFT172"/>
    <property type="match status" value="1"/>
</dbReference>
<dbReference type="InterPro" id="IPR056168">
    <property type="entry name" value="TPR_IF140/IFT172/WDR19"/>
</dbReference>
<dbReference type="GO" id="GO:0030991">
    <property type="term" value="C:intraciliary transport particle A"/>
    <property type="evidence" value="ECO:0007669"/>
    <property type="project" value="TreeGrafter"/>
</dbReference>
<dbReference type="PANTHER" id="PTHR15722">
    <property type="entry name" value="IFT140/172-RELATED"/>
    <property type="match status" value="1"/>
</dbReference>
<comment type="subcellular location">
    <subcellularLocation>
        <location evidence="1">Cell projection</location>
        <location evidence="1">Cilium</location>
    </subcellularLocation>
</comment>
<accession>A0AAW2GZZ9</accession>
<feature type="domain" description="IF140/IFT172/WDR19 TPR" evidence="6">
    <location>
        <begin position="1"/>
        <end position="105"/>
    </location>
</feature>
<gene>
    <name evidence="7" type="ORF">PUN28_000517</name>
</gene>
<evidence type="ECO:0000313" key="8">
    <source>
        <dbReference type="Proteomes" id="UP001430953"/>
    </source>
</evidence>
<name>A0AAW2GZZ9_9HYME</name>
<evidence type="ECO:0000256" key="4">
    <source>
        <dbReference type="ARBA" id="ARBA00023069"/>
    </source>
</evidence>